<proteinExistence type="predicted"/>
<evidence type="ECO:0000313" key="1">
    <source>
        <dbReference type="EMBL" id="KAF3589009.1"/>
    </source>
</evidence>
<comment type="caution">
    <text evidence="1">The sequence shown here is derived from an EMBL/GenBank/DDBJ whole genome shotgun (WGS) entry which is preliminary data.</text>
</comment>
<accession>A0A8S9SAH1</accession>
<dbReference type="AlphaFoldDB" id="A0A8S9SAH1"/>
<sequence>MWEPGGYPLDPEISSRTWRLYGNPEVLLDPEIFIKNPEVTWELGDPKIVFELGGYVGARRLSFGPWDLITNLEAIWKPGSSPLDPEIFIKNPEVTWTLTSGSPFKECSRFPLPGTQGSVPGTTPCSKKWQIFERRTFHISQYGRLPPTPTDKNRPKDNYIRGTQTLEQGIATFRLRD</sequence>
<protein>
    <submittedName>
        <fullName evidence="1">Uncharacterized protein</fullName>
    </submittedName>
</protein>
<dbReference type="Proteomes" id="UP000712600">
    <property type="component" value="Unassembled WGS sequence"/>
</dbReference>
<gene>
    <name evidence="1" type="ORF">F2Q69_00030192</name>
</gene>
<reference evidence="1" key="1">
    <citation type="submission" date="2019-12" db="EMBL/GenBank/DDBJ databases">
        <title>Genome sequencing and annotation of Brassica cretica.</title>
        <authorList>
            <person name="Studholme D.J."/>
            <person name="Sarris P."/>
        </authorList>
    </citation>
    <scope>NUCLEOTIDE SEQUENCE</scope>
    <source>
        <strain evidence="1">PFS-109/04</strain>
        <tissue evidence="1">Leaf</tissue>
    </source>
</reference>
<organism evidence="1 2">
    <name type="scientific">Brassica cretica</name>
    <name type="common">Mustard</name>
    <dbReference type="NCBI Taxonomy" id="69181"/>
    <lineage>
        <taxon>Eukaryota</taxon>
        <taxon>Viridiplantae</taxon>
        <taxon>Streptophyta</taxon>
        <taxon>Embryophyta</taxon>
        <taxon>Tracheophyta</taxon>
        <taxon>Spermatophyta</taxon>
        <taxon>Magnoliopsida</taxon>
        <taxon>eudicotyledons</taxon>
        <taxon>Gunneridae</taxon>
        <taxon>Pentapetalae</taxon>
        <taxon>rosids</taxon>
        <taxon>malvids</taxon>
        <taxon>Brassicales</taxon>
        <taxon>Brassicaceae</taxon>
        <taxon>Brassiceae</taxon>
        <taxon>Brassica</taxon>
    </lineage>
</organism>
<name>A0A8S9SAH1_BRACR</name>
<evidence type="ECO:0000313" key="2">
    <source>
        <dbReference type="Proteomes" id="UP000712600"/>
    </source>
</evidence>
<dbReference type="EMBL" id="QGKX02000088">
    <property type="protein sequence ID" value="KAF3589009.1"/>
    <property type="molecule type" value="Genomic_DNA"/>
</dbReference>